<dbReference type="GeneID" id="117242871"/>
<dbReference type="PANTHER" id="PTHR46127:SF1">
    <property type="entry name" value="CILIA- AND FLAGELLA-ASSOCIATED PROTEIN 65"/>
    <property type="match status" value="1"/>
</dbReference>
<feature type="compositionally biased region" description="Basic and acidic residues" evidence="1">
    <location>
        <begin position="1340"/>
        <end position="1353"/>
    </location>
</feature>
<dbReference type="InterPro" id="IPR058536">
    <property type="entry name" value="Ig_CFAP65_4th"/>
</dbReference>
<organism evidence="5 6">
    <name type="scientific">Bombus vosnesenskii</name>
    <dbReference type="NCBI Taxonomy" id="207650"/>
    <lineage>
        <taxon>Eukaryota</taxon>
        <taxon>Metazoa</taxon>
        <taxon>Ecdysozoa</taxon>
        <taxon>Arthropoda</taxon>
        <taxon>Hexapoda</taxon>
        <taxon>Insecta</taxon>
        <taxon>Pterygota</taxon>
        <taxon>Neoptera</taxon>
        <taxon>Endopterygota</taxon>
        <taxon>Hymenoptera</taxon>
        <taxon>Apocrita</taxon>
        <taxon>Aculeata</taxon>
        <taxon>Apoidea</taxon>
        <taxon>Anthophila</taxon>
        <taxon>Apidae</taxon>
        <taxon>Bombus</taxon>
        <taxon>Pyrobombus</taxon>
    </lineage>
</organism>
<evidence type="ECO:0000256" key="1">
    <source>
        <dbReference type="SAM" id="MobiDB-lite"/>
    </source>
</evidence>
<dbReference type="PANTHER" id="PTHR46127">
    <property type="entry name" value="CILIA- AND FLAGELLA-ASSOCIATED PROTEIN 65"/>
    <property type="match status" value="1"/>
</dbReference>
<reference evidence="6" key="1">
    <citation type="submission" date="2025-08" db="UniProtKB">
        <authorList>
            <consortium name="RefSeq"/>
        </authorList>
    </citation>
    <scope>IDENTIFICATION</scope>
    <source>
        <tissue evidence="6">Muscle</tissue>
    </source>
</reference>
<dbReference type="Pfam" id="PF24507">
    <property type="entry name" value="Ig_CFAP65_4th"/>
    <property type="match status" value="1"/>
</dbReference>
<dbReference type="Proteomes" id="UP000504631">
    <property type="component" value="Unplaced"/>
</dbReference>
<evidence type="ECO:0000259" key="4">
    <source>
        <dbReference type="Pfam" id="PF24507"/>
    </source>
</evidence>
<dbReference type="Gene3D" id="2.60.40.10">
    <property type="entry name" value="Immunoglobulins"/>
    <property type="match status" value="4"/>
</dbReference>
<feature type="domain" description="CFAP65 tenth Ig-like" evidence="3">
    <location>
        <begin position="941"/>
        <end position="1020"/>
    </location>
</feature>
<keyword evidence="2" id="KW-0812">Transmembrane</keyword>
<evidence type="ECO:0000313" key="5">
    <source>
        <dbReference type="Proteomes" id="UP000504631"/>
    </source>
</evidence>
<keyword evidence="5" id="KW-1185">Reference proteome</keyword>
<evidence type="ECO:0000259" key="3">
    <source>
        <dbReference type="Pfam" id="PF24291"/>
    </source>
</evidence>
<evidence type="ECO:0000256" key="2">
    <source>
        <dbReference type="SAM" id="Phobius"/>
    </source>
</evidence>
<feature type="transmembrane region" description="Helical" evidence="2">
    <location>
        <begin position="21"/>
        <end position="42"/>
    </location>
</feature>
<dbReference type="RefSeq" id="XP_033365802.1">
    <property type="nucleotide sequence ID" value="XM_033509911.1"/>
</dbReference>
<dbReference type="InterPro" id="IPR013783">
    <property type="entry name" value="Ig-like_fold"/>
</dbReference>
<protein>
    <submittedName>
        <fullName evidence="6">Cilia- and flagella-associated protein 65-like isoform X1</fullName>
    </submittedName>
</protein>
<sequence>MRFNIISLKKETCFINEFKCFSLVLFSIQLRIIFAPTFHYFIEIYNKNARHFLNNPIIKIIQYIHLDSIYFKVIEIDEVDCFKEQVYQVQRDPITNPLDHVFHLRSYTWTLASDEKYICEIRYQPLVAFSKNVDYFVIIDTSMECTKIITYGCSIGPEVTCSTTKIFMNCTIQKPEVKRRIRLTNNSKVAATFMFNIDEKCKPFQIDAKYGIINPCSRKYITITFTSTREGRYTYYLVALILYQEPIIIELYGSCSALSFKTDSDVITYPLKSKGGFKGYMGDGTDTLGDIPPISLSKHYFNLGQTDVDVENLIQTIPHSICLTNHNHSNLLITWEKDTDEIFNITPSEMLVCAHQSALFELTFNPNTKSNLYGRKIICSVLLEHKKHSTFPFVTSVTVIGHSFPVISNGWIPQYEIPQTVIMPPCMPSYPVYTTFLIKRFGHLPLMFQFVSPSASHFLVKPMLGVIYQDYEIIVVEMTPKPQDEQIYIERWTVYFNGNMKNEYYIDFKGYAENANVVFDNNNVLSFPPVMLGCQQFLQLAMRNVTRHTIKYQFYQLPPELNIQYISGEIDANDTLYQECSFSPDEPNIDYDFEVQCILNIVKKGVPIGSKYSVILCVRGSSKIGSLKATPNELYFKELEYNNTKTLHFDLINSSLVDIYYKLICTHRNWPLGNIEEDVKLHPASETIFSGSHKRITVSITPHTAVYYEFAIRYLIRVNFRSDALIARQKPVWICNVYCMCILPTLKVQNICAFGYNQHCTIHISKQFLWKRLHVNRLNKILENILPKERKSINIDLFPMFQCNKGVILIEWIMINPSSFPITLALKRIKNCSCKPVIKKFGYLLQHTETDCIHTNLCTVNMRSKTLRPKEETVIGMKIHYTLIGKTAICWELDIGHDRYVMLNVVINCLAESQSQDNFLSTASVNFGRTYFGNKGIMYRVNWIYNITNNDLPYSIDINNICKVNKDYHYEVFSCLTQCGVIKTGTAIPLLLKFQPRMFGRYKVIVPITMGDKTEELTMEGESTFDFRLASYARTIPSYCACKTSLFPAYFSIDCIDVWFLPMHNVIVRMLLVYNNLDFDALAYEWICQDIPEILYIDIFPRKGILHPKAVQSFRIKIYTKGYPCRIDVHIPCIFFNASKRRIYQRSIIKHAILSQELAGQFTITEKGTYVPKPWIKILNKPDVYYKTLSLRCSVCTVEDESTKVSLLNELKASPANVIYFDDSKKCNVIDEKELCIVKFILEGLLWDIVNSKRFKKTVDSLIPDRNLYYTQFMMDISERKRLIRRSYISPPLTFIDSLLEQMLFSIIHDEFSLKTTHLIPNEDIRHRNYLKMLPKQKRTDLENELEEDRHDESNDEDNNDADYQYLRTGFRVSFV</sequence>
<feature type="domain" description="CFAP65 fourth Ig-like" evidence="4">
    <location>
        <begin position="176"/>
        <end position="255"/>
    </location>
</feature>
<dbReference type="Pfam" id="PF24291">
    <property type="entry name" value="Ig_CFAP65"/>
    <property type="match status" value="1"/>
</dbReference>
<dbReference type="KEGG" id="bvk:117242871"/>
<accession>A0A6J3LK82</accession>
<dbReference type="InterPro" id="IPR056305">
    <property type="entry name" value="Ig_CFAP65_10th"/>
</dbReference>
<evidence type="ECO:0000313" key="6">
    <source>
        <dbReference type="RefSeq" id="XP_033365802.1"/>
    </source>
</evidence>
<feature type="region of interest" description="Disordered" evidence="1">
    <location>
        <begin position="1340"/>
        <end position="1362"/>
    </location>
</feature>
<keyword evidence="2" id="KW-0472">Membrane</keyword>
<dbReference type="InterPro" id="IPR052614">
    <property type="entry name" value="CFAP65"/>
</dbReference>
<gene>
    <name evidence="6" type="primary">LOC117242871</name>
</gene>
<proteinExistence type="predicted"/>
<name>A0A6J3LK82_9HYME</name>
<keyword evidence="2" id="KW-1133">Transmembrane helix</keyword>